<sequence length="196" mass="20908">MQRINAIGDACPLPVIKTKKGLAEIESGQLEVLVDNEAAAQNIRRFAESAGCQYDVVQKDGIFHITLLKGTAQQCEFSAGSEAIADKTVVVLSADTMGAGDDELGHILMKGFIFALTQLDTLPNTILLYNTGAKLSVHGSSSLEDLITLEKAGAAVLTCGTCLNHFGLAEQLGVGEATNMYRIVEEMREAGRILRP</sequence>
<dbReference type="RefSeq" id="WP_021169903.1">
    <property type="nucleotide sequence ID" value="NZ_CTRP01000003.1"/>
</dbReference>
<dbReference type="PANTHER" id="PTHR33279:SF6">
    <property type="entry name" value="SULFUR CARRIER PROTEIN YEDF-RELATED"/>
    <property type="match status" value="1"/>
</dbReference>
<dbReference type="Pfam" id="PF01206">
    <property type="entry name" value="TusA"/>
    <property type="match status" value="1"/>
</dbReference>
<comment type="similarity">
    <text evidence="1">Belongs to the sulfur carrier protein TusA family.</text>
</comment>
<keyword evidence="4" id="KW-1185">Reference proteome</keyword>
<dbReference type="Gene3D" id="3.30.110.40">
    <property type="entry name" value="TusA-like domain"/>
    <property type="match status" value="1"/>
</dbReference>
<dbReference type="PANTHER" id="PTHR33279">
    <property type="entry name" value="SULFUR CARRIER PROTEIN YEDF-RELATED"/>
    <property type="match status" value="1"/>
</dbReference>
<dbReference type="InterPro" id="IPR019870">
    <property type="entry name" value="Se_metab_YedF"/>
</dbReference>
<dbReference type="InterPro" id="IPR027396">
    <property type="entry name" value="DsrEFH-like"/>
</dbReference>
<dbReference type="InterPro" id="IPR001455">
    <property type="entry name" value="TusA-like"/>
</dbReference>
<protein>
    <recommendedName>
        <fullName evidence="2">UPF0033 domain-containing protein</fullName>
    </recommendedName>
</protein>
<accession>A0A0U1KVP1</accession>
<gene>
    <name evidence="3" type="ORF">SpAn4DRAFT_2177</name>
</gene>
<dbReference type="EMBL" id="CTRP01000003">
    <property type="protein sequence ID" value="CQR71199.1"/>
    <property type="molecule type" value="Genomic_DNA"/>
</dbReference>
<dbReference type="AlphaFoldDB" id="A0A0U1KVP1"/>
<dbReference type="Proteomes" id="UP000049855">
    <property type="component" value="Unassembled WGS sequence"/>
</dbReference>
<proteinExistence type="inferred from homology"/>
<evidence type="ECO:0000313" key="3">
    <source>
        <dbReference type="EMBL" id="CQR71199.1"/>
    </source>
</evidence>
<reference evidence="4" key="1">
    <citation type="submission" date="2015-03" db="EMBL/GenBank/DDBJ databases">
        <authorList>
            <person name="Nijsse Bart"/>
        </authorList>
    </citation>
    <scope>NUCLEOTIDE SEQUENCE [LARGE SCALE GENOMIC DNA]</scope>
</reference>
<evidence type="ECO:0000259" key="2">
    <source>
        <dbReference type="PROSITE" id="PS01148"/>
    </source>
</evidence>
<evidence type="ECO:0000313" key="4">
    <source>
        <dbReference type="Proteomes" id="UP000049855"/>
    </source>
</evidence>
<dbReference type="PROSITE" id="PS01148">
    <property type="entry name" value="UPF0033"/>
    <property type="match status" value="1"/>
</dbReference>
<dbReference type="NCBIfam" id="TIGR03527">
    <property type="entry name" value="selenium_YedF"/>
    <property type="match status" value="1"/>
</dbReference>
<dbReference type="SUPFAM" id="SSF75169">
    <property type="entry name" value="DsrEFH-like"/>
    <property type="match status" value="1"/>
</dbReference>
<evidence type="ECO:0000256" key="1">
    <source>
        <dbReference type="ARBA" id="ARBA00008984"/>
    </source>
</evidence>
<name>A0A0U1KVP1_9FIRM</name>
<organism evidence="3 4">
    <name type="scientific">Sporomusa ovata</name>
    <dbReference type="NCBI Taxonomy" id="2378"/>
    <lineage>
        <taxon>Bacteria</taxon>
        <taxon>Bacillati</taxon>
        <taxon>Bacillota</taxon>
        <taxon>Negativicutes</taxon>
        <taxon>Selenomonadales</taxon>
        <taxon>Sporomusaceae</taxon>
        <taxon>Sporomusa</taxon>
    </lineage>
</organism>
<feature type="domain" description="UPF0033" evidence="2">
    <location>
        <begin position="4"/>
        <end position="28"/>
    </location>
</feature>
<dbReference type="CDD" id="cd03421">
    <property type="entry name" value="SirA_like_N"/>
    <property type="match status" value="1"/>
</dbReference>
<dbReference type="InterPro" id="IPR036868">
    <property type="entry name" value="TusA-like_sf"/>
</dbReference>
<dbReference type="SUPFAM" id="SSF64307">
    <property type="entry name" value="SirA-like"/>
    <property type="match status" value="1"/>
</dbReference>